<feature type="transmembrane region" description="Helical" evidence="7">
    <location>
        <begin position="271"/>
        <end position="301"/>
    </location>
</feature>
<feature type="domain" description="MacB-like periplasmic core" evidence="9">
    <location>
        <begin position="21"/>
        <end position="244"/>
    </location>
</feature>
<keyword evidence="2" id="KW-1003">Cell membrane</keyword>
<feature type="transmembrane region" description="Helical" evidence="7">
    <location>
        <begin position="366"/>
        <end position="385"/>
    </location>
</feature>
<evidence type="ECO:0000256" key="3">
    <source>
        <dbReference type="ARBA" id="ARBA00022692"/>
    </source>
</evidence>
<keyword evidence="4 7" id="KW-1133">Transmembrane helix</keyword>
<evidence type="ECO:0000313" key="10">
    <source>
        <dbReference type="EMBL" id="OGD08567.1"/>
    </source>
</evidence>
<sequence length="399" mass="42056">MDTIEVFRTAITAIRTNKVRSFLTALGIIIGVASVILLVAIGSGLQQFVTKEFESLGSNVLFVAPGRVSFGGGPPMSMDAKFDFDDVKRIGNLGSPIVKASGMITKGITIKYRSETFYGNLAGVNGDYMEYGNVELETGSFFSNSAIERGQMVAVIGHKVLTELFGEDGKALGKEIDISGRSVEVIGVLKEKGGIGGGSGDDNTYALMPVTAASKLTGIKKPAAVMVRTETAEDTTIASRKVKQYFERKGLTEDDYTIMEPKELLESINSFLGVVTAALSGIAAISLVVGGIGIANIMLVSVTERTREIGLRKALGATKRDIAIQFLVEAVMLSLLGGGIGIGMGWGLSTLMKKFIETSVTLDSVMLAFGISCAVGIVSGLAPAVRAGNLNPIDALRYE</sequence>
<name>A0A1F4ZSZ2_9BACT</name>
<dbReference type="Pfam" id="PF02687">
    <property type="entry name" value="FtsX"/>
    <property type="match status" value="1"/>
</dbReference>
<feature type="domain" description="ABC3 transporter permease C-terminal" evidence="8">
    <location>
        <begin position="282"/>
        <end position="392"/>
    </location>
</feature>
<accession>A0A1F4ZSZ2</accession>
<organism evidence="10 11">
    <name type="scientific">Candidatus Amesbacteria bacterium RIFOXYB1_FULL_44_23</name>
    <dbReference type="NCBI Taxonomy" id="1797263"/>
    <lineage>
        <taxon>Bacteria</taxon>
        <taxon>Candidatus Amesiibacteriota</taxon>
    </lineage>
</organism>
<evidence type="ECO:0008006" key="12">
    <source>
        <dbReference type="Google" id="ProtNLM"/>
    </source>
</evidence>
<evidence type="ECO:0000256" key="6">
    <source>
        <dbReference type="ARBA" id="ARBA00038076"/>
    </source>
</evidence>
<dbReference type="AlphaFoldDB" id="A0A1F4ZSZ2"/>
<comment type="similarity">
    <text evidence="6">Belongs to the ABC-4 integral membrane protein family.</text>
</comment>
<dbReference type="EMBL" id="MEXR01000055">
    <property type="protein sequence ID" value="OGD08567.1"/>
    <property type="molecule type" value="Genomic_DNA"/>
</dbReference>
<keyword evidence="3 7" id="KW-0812">Transmembrane</keyword>
<evidence type="ECO:0000256" key="1">
    <source>
        <dbReference type="ARBA" id="ARBA00004651"/>
    </source>
</evidence>
<dbReference type="PANTHER" id="PTHR30572">
    <property type="entry name" value="MEMBRANE COMPONENT OF TRANSPORTER-RELATED"/>
    <property type="match status" value="1"/>
</dbReference>
<comment type="subcellular location">
    <subcellularLocation>
        <location evidence="1">Cell membrane</location>
        <topology evidence="1">Multi-pass membrane protein</topology>
    </subcellularLocation>
</comment>
<dbReference type="STRING" id="1797263.A2397_03495"/>
<dbReference type="GO" id="GO:0005886">
    <property type="term" value="C:plasma membrane"/>
    <property type="evidence" value="ECO:0007669"/>
    <property type="project" value="UniProtKB-SubCell"/>
</dbReference>
<protein>
    <recommendedName>
        <fullName evidence="12">ABC transporter permease</fullName>
    </recommendedName>
</protein>
<evidence type="ECO:0000256" key="7">
    <source>
        <dbReference type="SAM" id="Phobius"/>
    </source>
</evidence>
<evidence type="ECO:0000313" key="11">
    <source>
        <dbReference type="Proteomes" id="UP000176424"/>
    </source>
</evidence>
<evidence type="ECO:0000256" key="2">
    <source>
        <dbReference type="ARBA" id="ARBA00022475"/>
    </source>
</evidence>
<evidence type="ECO:0000256" key="4">
    <source>
        <dbReference type="ARBA" id="ARBA00022989"/>
    </source>
</evidence>
<evidence type="ECO:0000259" key="9">
    <source>
        <dbReference type="Pfam" id="PF12704"/>
    </source>
</evidence>
<evidence type="ECO:0000256" key="5">
    <source>
        <dbReference type="ARBA" id="ARBA00023136"/>
    </source>
</evidence>
<comment type="caution">
    <text evidence="10">The sequence shown here is derived from an EMBL/GenBank/DDBJ whole genome shotgun (WGS) entry which is preliminary data.</text>
</comment>
<dbReference type="PANTHER" id="PTHR30572:SF4">
    <property type="entry name" value="ABC TRANSPORTER PERMEASE YTRF"/>
    <property type="match status" value="1"/>
</dbReference>
<dbReference type="GO" id="GO:0022857">
    <property type="term" value="F:transmembrane transporter activity"/>
    <property type="evidence" value="ECO:0007669"/>
    <property type="project" value="TreeGrafter"/>
</dbReference>
<proteinExistence type="inferred from homology"/>
<gene>
    <name evidence="10" type="ORF">A2397_03495</name>
</gene>
<feature type="transmembrane region" description="Helical" evidence="7">
    <location>
        <begin position="21"/>
        <end position="45"/>
    </location>
</feature>
<keyword evidence="5 7" id="KW-0472">Membrane</keyword>
<evidence type="ECO:0000259" key="8">
    <source>
        <dbReference type="Pfam" id="PF02687"/>
    </source>
</evidence>
<dbReference type="Proteomes" id="UP000176424">
    <property type="component" value="Unassembled WGS sequence"/>
</dbReference>
<reference evidence="10 11" key="1">
    <citation type="journal article" date="2016" name="Nat. Commun.">
        <title>Thousands of microbial genomes shed light on interconnected biogeochemical processes in an aquifer system.</title>
        <authorList>
            <person name="Anantharaman K."/>
            <person name="Brown C.T."/>
            <person name="Hug L.A."/>
            <person name="Sharon I."/>
            <person name="Castelle C.J."/>
            <person name="Probst A.J."/>
            <person name="Thomas B.C."/>
            <person name="Singh A."/>
            <person name="Wilkins M.J."/>
            <person name="Karaoz U."/>
            <person name="Brodie E.L."/>
            <person name="Williams K.H."/>
            <person name="Hubbard S.S."/>
            <person name="Banfield J.F."/>
        </authorList>
    </citation>
    <scope>NUCLEOTIDE SEQUENCE [LARGE SCALE GENOMIC DNA]</scope>
</reference>
<dbReference type="Pfam" id="PF12704">
    <property type="entry name" value="MacB_PCD"/>
    <property type="match status" value="1"/>
</dbReference>
<dbReference type="InterPro" id="IPR025857">
    <property type="entry name" value="MacB_PCD"/>
</dbReference>
<dbReference type="InterPro" id="IPR003838">
    <property type="entry name" value="ABC3_permease_C"/>
</dbReference>
<dbReference type="InterPro" id="IPR050250">
    <property type="entry name" value="Macrolide_Exporter_MacB"/>
</dbReference>
<feature type="transmembrane region" description="Helical" evidence="7">
    <location>
        <begin position="322"/>
        <end position="346"/>
    </location>
</feature>